<organism evidence="3 4">
    <name type="scientific">Drosophila hydei</name>
    <name type="common">Fruit fly</name>
    <dbReference type="NCBI Taxonomy" id="7224"/>
    <lineage>
        <taxon>Eukaryota</taxon>
        <taxon>Metazoa</taxon>
        <taxon>Ecdysozoa</taxon>
        <taxon>Arthropoda</taxon>
        <taxon>Hexapoda</taxon>
        <taxon>Insecta</taxon>
        <taxon>Pterygota</taxon>
        <taxon>Neoptera</taxon>
        <taxon>Endopterygota</taxon>
        <taxon>Diptera</taxon>
        <taxon>Brachycera</taxon>
        <taxon>Muscomorpha</taxon>
        <taxon>Ephydroidea</taxon>
        <taxon>Drosophilidae</taxon>
        <taxon>Drosophila</taxon>
    </lineage>
</organism>
<feature type="region of interest" description="Disordered" evidence="2">
    <location>
        <begin position="432"/>
        <end position="456"/>
    </location>
</feature>
<dbReference type="KEGG" id="dhe:111599689"/>
<accession>A0A6J1LXB4</accession>
<feature type="coiled-coil region" evidence="1">
    <location>
        <begin position="310"/>
        <end position="337"/>
    </location>
</feature>
<protein>
    <submittedName>
        <fullName evidence="4">Uncharacterized protein LOC111599689</fullName>
    </submittedName>
</protein>
<dbReference type="Proteomes" id="UP000504633">
    <property type="component" value="Unplaced"/>
</dbReference>
<evidence type="ECO:0000313" key="4">
    <source>
        <dbReference type="RefSeq" id="XP_023171163.2"/>
    </source>
</evidence>
<feature type="region of interest" description="Disordered" evidence="2">
    <location>
        <begin position="53"/>
        <end position="85"/>
    </location>
</feature>
<dbReference type="GeneID" id="111599689"/>
<dbReference type="AlphaFoldDB" id="A0A6J1LXB4"/>
<evidence type="ECO:0000256" key="2">
    <source>
        <dbReference type="SAM" id="MobiDB-lite"/>
    </source>
</evidence>
<evidence type="ECO:0000256" key="1">
    <source>
        <dbReference type="SAM" id="Coils"/>
    </source>
</evidence>
<proteinExistence type="predicted"/>
<sequence>MNRRQYAASTAYTRRQSAEVFSNDPFKIHSYNFRYADRPAYPVQNYQRPQLTQSKAPDFETYYQNPKFNGKKHERQPSASTPPSAFVEHRRRNFLHDFKCVPSQPSKVRDILVPTVPTVRKPRTQPLLRTCCNQDEYQTVLRGQSVTSLQQTSINTNRDIHKDGGGGGVGRGRGRSASFCTLKDPEKNWSTSTFKLSPRRSASTCSGCAININIKGLESELDLDKSLRIKIQTDTCLHNNTDRSKMIPNFQTEQLGSSDSFIIDKRLSKFSLPETWTQDSRQCDVFKGKQLPVRSERNRLERVCPQDMLKEQQRVRLREQERERERLQQIESERERRRVRGLEPRKREYEWVHCHSDRRDQRVPIRAISMPTAIASPVDVNSHLSKPTSAERLPGMVSCSLNQSRTHATRAERLQNCTRNLATLQGMKSRLCSQTEERRPLRTLERRSSGSSNNYNASVVGSGSNCSVGGLSASYLNENKLLNLHVNGMPVSSNQPIYTRINNVPIRITTSQLADENLEFSMNKVRIRNPSPVARNPVQERRRSCSSNSCQSEEQLQKPYNVNISVYADNR</sequence>
<reference evidence="4" key="1">
    <citation type="submission" date="2025-08" db="UniProtKB">
        <authorList>
            <consortium name="RefSeq"/>
        </authorList>
    </citation>
    <scope>IDENTIFICATION</scope>
    <source>
        <strain evidence="4">15085-1641.00</strain>
        <tissue evidence="4">Whole body</tissue>
    </source>
</reference>
<dbReference type="RefSeq" id="XP_023171163.2">
    <property type="nucleotide sequence ID" value="XM_023315395.2"/>
</dbReference>
<evidence type="ECO:0000313" key="3">
    <source>
        <dbReference type="Proteomes" id="UP000504633"/>
    </source>
</evidence>
<dbReference type="OMA" id="NFRYADK"/>
<feature type="compositionally biased region" description="Basic and acidic residues" evidence="2">
    <location>
        <begin position="435"/>
        <end position="448"/>
    </location>
</feature>
<feature type="region of interest" description="Disordered" evidence="2">
    <location>
        <begin position="531"/>
        <end position="552"/>
    </location>
</feature>
<name>A0A6J1LXB4_DROHY</name>
<keyword evidence="3" id="KW-1185">Reference proteome</keyword>
<gene>
    <name evidence="4" type="primary">LOC111599689</name>
</gene>
<dbReference type="OrthoDB" id="7869552at2759"/>
<keyword evidence="1" id="KW-0175">Coiled coil</keyword>